<comment type="catalytic activity">
    <reaction evidence="6">
        <text>2'-phospho-[ligated tRNA] + NAD(+) = mature tRNA + ADP-alpha-D-ribose 1'',2''-cyclic phosphate + nicotinamide</text>
        <dbReference type="Rhea" id="RHEA:23324"/>
        <dbReference type="Rhea" id="RHEA-COMP:11106"/>
        <dbReference type="Rhea" id="RHEA-COMP:11107"/>
        <dbReference type="ChEBI" id="CHEBI:17154"/>
        <dbReference type="ChEBI" id="CHEBI:57540"/>
        <dbReference type="ChEBI" id="CHEBI:76596"/>
        <dbReference type="ChEBI" id="CHEBI:82883"/>
        <dbReference type="ChEBI" id="CHEBI:85027"/>
        <dbReference type="EC" id="2.7.1.160"/>
    </reaction>
</comment>
<feature type="compositionally biased region" description="Low complexity" evidence="7">
    <location>
        <begin position="15"/>
        <end position="31"/>
    </location>
</feature>
<dbReference type="PANTHER" id="PTHR12684">
    <property type="entry name" value="PUTATIVE PHOSPHOTRANSFERASE"/>
    <property type="match status" value="1"/>
</dbReference>
<comment type="caution">
    <text evidence="8">The sequence shown here is derived from an EMBL/GenBank/DDBJ whole genome shotgun (WGS) entry which is preliminary data.</text>
</comment>
<proteinExistence type="inferred from homology"/>
<dbReference type="PANTHER" id="PTHR12684:SF2">
    <property type="entry name" value="TRNA 2'-PHOSPHOTRANSFERASE 1"/>
    <property type="match status" value="1"/>
</dbReference>
<dbReference type="Gene3D" id="1.10.10.970">
    <property type="entry name" value="RNA 2'-phosphotransferase, Tpt1/KptA family, N-terminal domain"/>
    <property type="match status" value="1"/>
</dbReference>
<evidence type="ECO:0000256" key="4">
    <source>
        <dbReference type="ARBA" id="ARBA00022679"/>
    </source>
</evidence>
<evidence type="ECO:0000256" key="3">
    <source>
        <dbReference type="ARBA" id="ARBA00012007"/>
    </source>
</evidence>
<gene>
    <name evidence="8" type="primary">TRPT1</name>
    <name evidence="8" type="ORF">BGZ70_009483</name>
</gene>
<feature type="compositionally biased region" description="Polar residues" evidence="7">
    <location>
        <begin position="1"/>
        <end position="13"/>
    </location>
</feature>
<comment type="function">
    <text evidence="1">Catalyzes the last step of tRNA splicing, the transfer of the splice junction 2'-phosphate from ligated tRNA to NAD to produce ADP-ribose 1''-2'' cyclic phosphate.</text>
</comment>
<dbReference type="InterPro" id="IPR042081">
    <property type="entry name" value="RNA_2'-PTrans_C"/>
</dbReference>
<evidence type="ECO:0000256" key="2">
    <source>
        <dbReference type="ARBA" id="ARBA00009836"/>
    </source>
</evidence>
<organism evidence="8 9">
    <name type="scientific">Mortierella alpina</name>
    <name type="common">Oleaginous fungus</name>
    <name type="synonym">Mortierella renispora</name>
    <dbReference type="NCBI Taxonomy" id="64518"/>
    <lineage>
        <taxon>Eukaryota</taxon>
        <taxon>Fungi</taxon>
        <taxon>Fungi incertae sedis</taxon>
        <taxon>Mucoromycota</taxon>
        <taxon>Mortierellomycotina</taxon>
        <taxon>Mortierellomycetes</taxon>
        <taxon>Mortierellales</taxon>
        <taxon>Mortierellaceae</taxon>
        <taxon>Mortierella</taxon>
    </lineage>
</organism>
<dbReference type="InterPro" id="IPR042080">
    <property type="entry name" value="RNA_2'-PTrans_N"/>
</dbReference>
<feature type="region of interest" description="Disordered" evidence="7">
    <location>
        <begin position="1"/>
        <end position="40"/>
    </location>
</feature>
<evidence type="ECO:0000313" key="9">
    <source>
        <dbReference type="Proteomes" id="UP000738359"/>
    </source>
</evidence>
<evidence type="ECO:0000256" key="1">
    <source>
        <dbReference type="ARBA" id="ARBA00003343"/>
    </source>
</evidence>
<reference evidence="8" key="1">
    <citation type="journal article" date="2020" name="Fungal Divers.">
        <title>Resolving the Mortierellaceae phylogeny through synthesis of multi-gene phylogenetics and phylogenomics.</title>
        <authorList>
            <person name="Vandepol N."/>
            <person name="Liber J."/>
            <person name="Desiro A."/>
            <person name="Na H."/>
            <person name="Kennedy M."/>
            <person name="Barry K."/>
            <person name="Grigoriev I.V."/>
            <person name="Miller A.N."/>
            <person name="O'Donnell K."/>
            <person name="Stajich J.E."/>
            <person name="Bonito G."/>
        </authorList>
    </citation>
    <scope>NUCLEOTIDE SEQUENCE</scope>
    <source>
        <strain evidence="8">CK1249</strain>
    </source>
</reference>
<dbReference type="GO" id="GO:0000215">
    <property type="term" value="F:tRNA 2'-phosphotransferase activity"/>
    <property type="evidence" value="ECO:0007669"/>
    <property type="project" value="UniProtKB-EC"/>
</dbReference>
<dbReference type="SUPFAM" id="SSF56399">
    <property type="entry name" value="ADP-ribosylation"/>
    <property type="match status" value="1"/>
</dbReference>
<dbReference type="GO" id="GO:0006388">
    <property type="term" value="P:tRNA splicing, via endonucleolytic cleavage and ligation"/>
    <property type="evidence" value="ECO:0007669"/>
    <property type="project" value="TreeGrafter"/>
</dbReference>
<dbReference type="Pfam" id="PF01885">
    <property type="entry name" value="PTS_2-RNA"/>
    <property type="match status" value="1"/>
</dbReference>
<dbReference type="FunFam" id="3.20.170.30:FF:000002">
    <property type="entry name" value="Phosphotransferase, putative"/>
    <property type="match status" value="1"/>
</dbReference>
<evidence type="ECO:0000256" key="5">
    <source>
        <dbReference type="ARBA" id="ARBA00023027"/>
    </source>
</evidence>
<evidence type="ECO:0000256" key="6">
    <source>
        <dbReference type="ARBA" id="ARBA00047949"/>
    </source>
</evidence>
<evidence type="ECO:0000256" key="7">
    <source>
        <dbReference type="SAM" id="MobiDB-lite"/>
    </source>
</evidence>
<dbReference type="Gene3D" id="3.20.170.30">
    <property type="match status" value="1"/>
</dbReference>
<dbReference type="InterPro" id="IPR002745">
    <property type="entry name" value="Ptrans_KptA/Tpt1"/>
</dbReference>
<dbReference type="AlphaFoldDB" id="A0A9P6J3E1"/>
<name>A0A9P6J3E1_MORAP</name>
<comment type="similarity">
    <text evidence="2">Belongs to the KptA/TPT1 family.</text>
</comment>
<keyword evidence="9" id="KW-1185">Reference proteome</keyword>
<evidence type="ECO:0000313" key="8">
    <source>
        <dbReference type="EMBL" id="KAF9957534.1"/>
    </source>
</evidence>
<sequence length="242" mass="26727">MSTPTALKTSAQPGTKPVNPKTNKNSNNNRNRGPRTDSPKVRLSKALSWLLRHNAESQGVAIRPDGYVKIKDVLNHSKFKGFTLDDILEVVDTNDKKRFQILEDANGNKEYIRAVQGHSMDKVAELGFEEITDASQLPIVIHGTMFSKWPLIAEKGLSKMNRNHIHMALGLPGADGVISGMRQSCNLYIHIDTALAIQDGIKFYKSTNSVILSDGKGGDGFIPPRYFAKVVKSNNEIIFPCP</sequence>
<accession>A0A9P6J3E1</accession>
<dbReference type="OrthoDB" id="419694at2759"/>
<dbReference type="Proteomes" id="UP000738359">
    <property type="component" value="Unassembled WGS sequence"/>
</dbReference>
<keyword evidence="5" id="KW-0520">NAD</keyword>
<dbReference type="EC" id="2.7.1.160" evidence="3"/>
<protein>
    <recommendedName>
        <fullName evidence="3">2'-phosphotransferase</fullName>
        <ecNumber evidence="3">2.7.1.160</ecNumber>
    </recommendedName>
</protein>
<keyword evidence="4" id="KW-0808">Transferase</keyword>
<dbReference type="EMBL" id="JAAAHY010000774">
    <property type="protein sequence ID" value="KAF9957534.1"/>
    <property type="molecule type" value="Genomic_DNA"/>
</dbReference>